<evidence type="ECO:0000313" key="2">
    <source>
        <dbReference type="Proteomes" id="UP000078550"/>
    </source>
</evidence>
<gene>
    <name evidence="1" type="ORF">POVWA2_002260</name>
</gene>
<reference evidence="2" key="1">
    <citation type="submission" date="2016-05" db="EMBL/GenBank/DDBJ databases">
        <authorList>
            <person name="Naeem Raeece"/>
        </authorList>
    </citation>
    <scope>NUCLEOTIDE SEQUENCE [LARGE SCALE GENOMIC DNA]</scope>
</reference>
<sequence>MKNENPTMTIFTYFYFKKKKKKKKKNNTQELKLGRKRGRWSFPTSSLPFFPPMFPIYRCKQMAQRNNGTAAKWQNGTMAQRHNGTTAQRQNGKKKICSSLCLHNLTSISSPRRFSRFCKIPRQLDQSENLRRT</sequence>
<proteinExistence type="predicted"/>
<dbReference type="AlphaFoldDB" id="A0A1A8YHQ8"/>
<evidence type="ECO:0000313" key="1">
    <source>
        <dbReference type="EMBL" id="SBT31084.1"/>
    </source>
</evidence>
<name>A0A1A8YHQ8_PLAOA</name>
<protein>
    <submittedName>
        <fullName evidence="1">Uncharacterized protein</fullName>
    </submittedName>
</protein>
<organism evidence="1 2">
    <name type="scientific">Plasmodium ovale wallikeri</name>
    <dbReference type="NCBI Taxonomy" id="864142"/>
    <lineage>
        <taxon>Eukaryota</taxon>
        <taxon>Sar</taxon>
        <taxon>Alveolata</taxon>
        <taxon>Apicomplexa</taxon>
        <taxon>Aconoidasida</taxon>
        <taxon>Haemosporida</taxon>
        <taxon>Plasmodiidae</taxon>
        <taxon>Plasmodium</taxon>
        <taxon>Plasmodium (Plasmodium)</taxon>
    </lineage>
</organism>
<dbReference type="EMBL" id="FLRE01000010">
    <property type="protein sequence ID" value="SBT31084.1"/>
    <property type="molecule type" value="Genomic_DNA"/>
</dbReference>
<accession>A0A1A8YHQ8</accession>
<dbReference type="Proteomes" id="UP000078550">
    <property type="component" value="Unassembled WGS sequence"/>
</dbReference>